<evidence type="ECO:0000313" key="1">
    <source>
        <dbReference type="EMBL" id="GAD28342.1"/>
    </source>
</evidence>
<organism evidence="1 2">
    <name type="scientific">Gluconobacter thailandicus NBRC 3257</name>
    <dbReference type="NCBI Taxonomy" id="1381097"/>
    <lineage>
        <taxon>Bacteria</taxon>
        <taxon>Pseudomonadati</taxon>
        <taxon>Pseudomonadota</taxon>
        <taxon>Alphaproteobacteria</taxon>
        <taxon>Acetobacterales</taxon>
        <taxon>Acetobacteraceae</taxon>
        <taxon>Gluconobacter</taxon>
    </lineage>
</organism>
<sequence length="46" mass="4904">MSVSQTICERPVSGIPVDALYDQNEGESGQFAIALTSNDGDTWTIS</sequence>
<comment type="caution">
    <text evidence="1">The sequence shown here is derived from an EMBL/GenBank/DDBJ whole genome shotgun (WGS) entry which is preliminary data.</text>
</comment>
<proteinExistence type="predicted"/>
<accession>A0ABQ0J1M6</accession>
<name>A0ABQ0J1M6_GLUTH</name>
<dbReference type="Proteomes" id="UP000018209">
    <property type="component" value="Unassembled WGS sequence"/>
</dbReference>
<reference evidence="1 2" key="1">
    <citation type="submission" date="2013-08" db="EMBL/GenBank/DDBJ databases">
        <title>Gluconobacter thailandicus NBRC 3257 whole genome sequence.</title>
        <authorList>
            <person name="Matsutani M."/>
            <person name="Yakushi T."/>
            <person name="Matsushita K."/>
        </authorList>
    </citation>
    <scope>NUCLEOTIDE SEQUENCE [LARGE SCALE GENOMIC DNA]</scope>
    <source>
        <strain evidence="1 2">NBRC 3257</strain>
    </source>
</reference>
<dbReference type="EMBL" id="BASM01000088">
    <property type="protein sequence ID" value="GAD28342.1"/>
    <property type="molecule type" value="Genomic_DNA"/>
</dbReference>
<evidence type="ECO:0000313" key="2">
    <source>
        <dbReference type="Proteomes" id="UP000018209"/>
    </source>
</evidence>
<protein>
    <submittedName>
        <fullName evidence="1">Uncharacterized protein</fullName>
    </submittedName>
</protein>
<keyword evidence="2" id="KW-1185">Reference proteome</keyword>
<gene>
    <name evidence="1" type="ORF">NBRC3257_3341</name>
</gene>